<reference evidence="1" key="1">
    <citation type="submission" date="2021-06" db="EMBL/GenBank/DDBJ databases">
        <authorList>
            <person name="Kallberg Y."/>
            <person name="Tangrot J."/>
            <person name="Rosling A."/>
        </authorList>
    </citation>
    <scope>NUCLEOTIDE SEQUENCE</scope>
    <source>
        <strain evidence="1">IN212</strain>
    </source>
</reference>
<dbReference type="AlphaFoldDB" id="A0A9N9K8N6"/>
<proteinExistence type="predicted"/>
<feature type="non-terminal residue" evidence="1">
    <location>
        <position position="1"/>
    </location>
</feature>
<accession>A0A9N9K8N6</accession>
<comment type="caution">
    <text evidence="1">The sequence shown here is derived from an EMBL/GenBank/DDBJ whole genome shotgun (WGS) entry which is preliminary data.</text>
</comment>
<sequence>VLELKKELEFLRGRQKELKTYIHGQLSFPEEVDPEDLILCSSNDNVKNNEEQSLIDDNSYEQYL</sequence>
<gene>
    <name evidence="1" type="ORF">RFULGI_LOCUS19342</name>
</gene>
<feature type="non-terminal residue" evidence="1">
    <location>
        <position position="64"/>
    </location>
</feature>
<dbReference type="Proteomes" id="UP000789396">
    <property type="component" value="Unassembled WGS sequence"/>
</dbReference>
<evidence type="ECO:0000313" key="2">
    <source>
        <dbReference type="Proteomes" id="UP000789396"/>
    </source>
</evidence>
<evidence type="ECO:0000313" key="1">
    <source>
        <dbReference type="EMBL" id="CAG8817400.1"/>
    </source>
</evidence>
<keyword evidence="2" id="KW-1185">Reference proteome</keyword>
<dbReference type="EMBL" id="CAJVPZ010094268">
    <property type="protein sequence ID" value="CAG8817400.1"/>
    <property type="molecule type" value="Genomic_DNA"/>
</dbReference>
<organism evidence="1 2">
    <name type="scientific">Racocetra fulgida</name>
    <dbReference type="NCBI Taxonomy" id="60492"/>
    <lineage>
        <taxon>Eukaryota</taxon>
        <taxon>Fungi</taxon>
        <taxon>Fungi incertae sedis</taxon>
        <taxon>Mucoromycota</taxon>
        <taxon>Glomeromycotina</taxon>
        <taxon>Glomeromycetes</taxon>
        <taxon>Diversisporales</taxon>
        <taxon>Gigasporaceae</taxon>
        <taxon>Racocetra</taxon>
    </lineage>
</organism>
<protein>
    <submittedName>
        <fullName evidence="1">4664_t:CDS:1</fullName>
    </submittedName>
</protein>
<name>A0A9N9K8N6_9GLOM</name>